<proteinExistence type="predicted"/>
<dbReference type="InterPro" id="IPR051781">
    <property type="entry name" value="Metallo-dep_Hydrolase"/>
</dbReference>
<evidence type="ECO:0000313" key="4">
    <source>
        <dbReference type="Proteomes" id="UP000595841"/>
    </source>
</evidence>
<evidence type="ECO:0000256" key="1">
    <source>
        <dbReference type="SAM" id="Phobius"/>
    </source>
</evidence>
<dbReference type="GO" id="GO:0016810">
    <property type="term" value="F:hydrolase activity, acting on carbon-nitrogen (but not peptide) bonds"/>
    <property type="evidence" value="ECO:0007669"/>
    <property type="project" value="InterPro"/>
</dbReference>
<dbReference type="KEGG" id="pson:JI735_12555"/>
<reference evidence="3 4" key="1">
    <citation type="submission" date="2021-01" db="EMBL/GenBank/DDBJ databases">
        <title>Whole genome sequence of Paenibacillus sonchi LMG 24727 for comparative genomics.</title>
        <authorList>
            <person name="Lee G."/>
            <person name="Kim M.-J."/>
            <person name="Lim K."/>
            <person name="Shin J.-H."/>
        </authorList>
    </citation>
    <scope>NUCLEOTIDE SEQUENCE [LARGE SCALE GENOMIC DNA]</scope>
    <source>
        <strain evidence="3 4">LMG 24727</strain>
    </source>
</reference>
<dbReference type="InterPro" id="IPR011059">
    <property type="entry name" value="Metal-dep_hydrolase_composite"/>
</dbReference>
<accession>A0A974SFF7</accession>
<keyword evidence="1" id="KW-0472">Membrane</keyword>
<feature type="transmembrane region" description="Helical" evidence="1">
    <location>
        <begin position="12"/>
        <end position="31"/>
    </location>
</feature>
<dbReference type="PANTHER" id="PTHR43135:SF3">
    <property type="entry name" value="ALPHA-D-RIBOSE 1-METHYLPHOSPHONATE 5-TRIPHOSPHATE DIPHOSPHATASE"/>
    <property type="match status" value="1"/>
</dbReference>
<name>A0A974SFF7_9BACL</name>
<dbReference type="PANTHER" id="PTHR43135">
    <property type="entry name" value="ALPHA-D-RIBOSE 1-METHYLPHOSPHONATE 5-TRIPHOSPHATE DIPHOSPHATASE"/>
    <property type="match status" value="1"/>
</dbReference>
<protein>
    <submittedName>
        <fullName evidence="3">Amidohydrolase family protein</fullName>
    </submittedName>
</protein>
<feature type="transmembrane region" description="Helical" evidence="1">
    <location>
        <begin position="65"/>
        <end position="82"/>
    </location>
</feature>
<dbReference type="Pfam" id="PF01979">
    <property type="entry name" value="Amidohydro_1"/>
    <property type="match status" value="1"/>
</dbReference>
<feature type="transmembrane region" description="Helical" evidence="1">
    <location>
        <begin position="37"/>
        <end position="53"/>
    </location>
</feature>
<dbReference type="Gene3D" id="1.20.58.520">
    <property type="entry name" value="Amidohydrolase"/>
    <property type="match status" value="1"/>
</dbReference>
<dbReference type="Gene3D" id="3.30.110.90">
    <property type="entry name" value="Amidohydrolase"/>
    <property type="match status" value="1"/>
</dbReference>
<dbReference type="Proteomes" id="UP000595841">
    <property type="component" value="Chromosome"/>
</dbReference>
<dbReference type="InterPro" id="IPR032466">
    <property type="entry name" value="Metal_Hydrolase"/>
</dbReference>
<organism evidence="3 4">
    <name type="scientific">Paenibacillus sonchi</name>
    <dbReference type="NCBI Taxonomy" id="373687"/>
    <lineage>
        <taxon>Bacteria</taxon>
        <taxon>Bacillati</taxon>
        <taxon>Bacillota</taxon>
        <taxon>Bacilli</taxon>
        <taxon>Bacillales</taxon>
        <taxon>Paenibacillaceae</taxon>
        <taxon>Paenibacillus</taxon>
        <taxon>Paenibacillus sonchi group</taxon>
    </lineage>
</organism>
<dbReference type="Gene3D" id="3.40.50.10910">
    <property type="entry name" value="Amidohydrolase"/>
    <property type="match status" value="1"/>
</dbReference>
<dbReference type="AlphaFoldDB" id="A0A974SFF7"/>
<dbReference type="SUPFAM" id="SSF51338">
    <property type="entry name" value="Composite domain of metallo-dependent hydrolases"/>
    <property type="match status" value="1"/>
</dbReference>
<keyword evidence="1" id="KW-0812">Transmembrane</keyword>
<feature type="domain" description="Amidohydrolase-related" evidence="2">
    <location>
        <begin position="426"/>
        <end position="523"/>
    </location>
</feature>
<dbReference type="SUPFAM" id="SSF51556">
    <property type="entry name" value="Metallo-dependent hydrolases"/>
    <property type="match status" value="1"/>
</dbReference>
<dbReference type="RefSeq" id="WP_039836630.1">
    <property type="nucleotide sequence ID" value="NZ_CP068595.1"/>
</dbReference>
<dbReference type="Gene3D" id="2.30.40.10">
    <property type="entry name" value="Urease, subunit C, domain 1"/>
    <property type="match status" value="1"/>
</dbReference>
<sequence length="541" mass="59081">MKNHIRRSFLKTSGFTLLSVLLFGIVLVLMISSGERWFAYLILAACIGALVFVRRSTFWHGWRVPLCWVIALAVAWAGLFAGQPSPVIEPYTGQNLEQPSAPYQLLLNNVTIVDTRTGSLASNMSILCADGKIKAIAPTGTLQAGENTKVVDAAGKYAVPGYLNMHMHVIGDKHTDEMMESLLANGITGFRQMSGSYELLKEWHSGAFTNSADRPALLTMPGDVLTPINAPTPGIAVGLVRLQKQAGAGFIKVGGVTPDVFKAIQAETDRLNMPLVGHVLSDMDLKEVAQHGFRSVEHFGINNGSLISSSTDEDMLRAQAKRIPAGITENPVFVQLMKIKGLRDFVNAQVLKMAIKTSGGKEDEAELRHIINTYSDEKAKELADVYVQYNTWQCPTLVRMRSGLFSDGSEATAQALFDLYLKLVRTYDAKGVKMMTGTDGGSGDSWQIAGYSLHEEFDELERAGIPPLHVLQMTTLNGAEFLDRMNDMGTVDIGKNADMVLLDANPIESVQNLHKINAVIRAGAYHDNQKLSSIKQKLGTK</sequence>
<dbReference type="InterPro" id="IPR006680">
    <property type="entry name" value="Amidohydro-rel"/>
</dbReference>
<evidence type="ECO:0000313" key="3">
    <source>
        <dbReference type="EMBL" id="QQZ63236.1"/>
    </source>
</evidence>
<keyword evidence="4" id="KW-1185">Reference proteome</keyword>
<keyword evidence="1" id="KW-1133">Transmembrane helix</keyword>
<gene>
    <name evidence="3" type="ORF">JI735_12555</name>
</gene>
<evidence type="ECO:0000259" key="2">
    <source>
        <dbReference type="Pfam" id="PF01979"/>
    </source>
</evidence>
<dbReference type="EMBL" id="CP068595">
    <property type="protein sequence ID" value="QQZ63236.1"/>
    <property type="molecule type" value="Genomic_DNA"/>
</dbReference>